<protein>
    <recommendedName>
        <fullName evidence="2">peptidylprolyl isomerase</fullName>
        <ecNumber evidence="2">5.2.1.8</ecNumber>
    </recommendedName>
</protein>
<feature type="domain" description="PPIase FKBP-type" evidence="5">
    <location>
        <begin position="28"/>
        <end position="117"/>
    </location>
</feature>
<proteinExistence type="predicted"/>
<evidence type="ECO:0000259" key="5">
    <source>
        <dbReference type="PROSITE" id="PS50059"/>
    </source>
</evidence>
<keyword evidence="3" id="KW-0697">Rotamase</keyword>
<dbReference type="Pfam" id="PF00254">
    <property type="entry name" value="FKBP_C"/>
    <property type="match status" value="1"/>
</dbReference>
<dbReference type="PANTHER" id="PTHR45779">
    <property type="entry name" value="PEPTIDYLPROLYL ISOMERASE"/>
    <property type="match status" value="1"/>
</dbReference>
<accession>A0A6J6KG18</accession>
<evidence type="ECO:0000313" key="6">
    <source>
        <dbReference type="EMBL" id="CAB4648106.1"/>
    </source>
</evidence>
<reference evidence="6" key="1">
    <citation type="submission" date="2020-05" db="EMBL/GenBank/DDBJ databases">
        <authorList>
            <person name="Chiriac C."/>
            <person name="Salcher M."/>
            <person name="Ghai R."/>
            <person name="Kavagutti S V."/>
        </authorList>
    </citation>
    <scope>NUCLEOTIDE SEQUENCE</scope>
</reference>
<dbReference type="Gene3D" id="3.10.50.40">
    <property type="match status" value="1"/>
</dbReference>
<gene>
    <name evidence="6" type="ORF">UFOPK2158_01035</name>
</gene>
<dbReference type="AlphaFoldDB" id="A0A6J6KG18"/>
<dbReference type="EMBL" id="CAEZVY010000113">
    <property type="protein sequence ID" value="CAB4648106.1"/>
    <property type="molecule type" value="Genomic_DNA"/>
</dbReference>
<organism evidence="6">
    <name type="scientific">freshwater metagenome</name>
    <dbReference type="NCBI Taxonomy" id="449393"/>
    <lineage>
        <taxon>unclassified sequences</taxon>
        <taxon>metagenomes</taxon>
        <taxon>ecological metagenomes</taxon>
    </lineage>
</organism>
<dbReference type="PANTHER" id="PTHR45779:SF7">
    <property type="entry name" value="PEPTIDYLPROLYL ISOMERASE"/>
    <property type="match status" value="1"/>
</dbReference>
<evidence type="ECO:0000256" key="2">
    <source>
        <dbReference type="ARBA" id="ARBA00013194"/>
    </source>
</evidence>
<evidence type="ECO:0000256" key="3">
    <source>
        <dbReference type="ARBA" id="ARBA00023110"/>
    </source>
</evidence>
<evidence type="ECO:0000256" key="4">
    <source>
        <dbReference type="ARBA" id="ARBA00023235"/>
    </source>
</evidence>
<dbReference type="InterPro" id="IPR001179">
    <property type="entry name" value="PPIase_FKBP_dom"/>
</dbReference>
<dbReference type="PROSITE" id="PS50059">
    <property type="entry name" value="FKBP_PPIASE"/>
    <property type="match status" value="1"/>
</dbReference>
<comment type="catalytic activity">
    <reaction evidence="1">
        <text>[protein]-peptidylproline (omega=180) = [protein]-peptidylproline (omega=0)</text>
        <dbReference type="Rhea" id="RHEA:16237"/>
        <dbReference type="Rhea" id="RHEA-COMP:10747"/>
        <dbReference type="Rhea" id="RHEA-COMP:10748"/>
        <dbReference type="ChEBI" id="CHEBI:83833"/>
        <dbReference type="ChEBI" id="CHEBI:83834"/>
        <dbReference type="EC" id="5.2.1.8"/>
    </reaction>
</comment>
<dbReference type="InterPro" id="IPR044609">
    <property type="entry name" value="FKBP2/11"/>
</dbReference>
<dbReference type="GO" id="GO:0003755">
    <property type="term" value="F:peptidyl-prolyl cis-trans isomerase activity"/>
    <property type="evidence" value="ECO:0007669"/>
    <property type="project" value="UniProtKB-KW"/>
</dbReference>
<name>A0A6J6KG18_9ZZZZ</name>
<dbReference type="SUPFAM" id="SSF54534">
    <property type="entry name" value="FKBP-like"/>
    <property type="match status" value="1"/>
</dbReference>
<sequence length="117" mass="11882">MVIPEGEVPAEFALSTVITGTGAEVGAGDIVVVHYHGVNWNTGEVFDSSWSRNEPATFPTGGVIPGFRDGLIGQTVGSRVVIVIPADLGYGPSGGTGDGAIGAEDTIVFVVDILGVQ</sequence>
<dbReference type="EC" id="5.2.1.8" evidence="2"/>
<keyword evidence="4" id="KW-0413">Isomerase</keyword>
<evidence type="ECO:0000256" key="1">
    <source>
        <dbReference type="ARBA" id="ARBA00000971"/>
    </source>
</evidence>
<dbReference type="InterPro" id="IPR046357">
    <property type="entry name" value="PPIase_dom_sf"/>
</dbReference>